<gene>
    <name evidence="1" type="ORF">Glove_54g112</name>
</gene>
<evidence type="ECO:0000313" key="1">
    <source>
        <dbReference type="EMBL" id="RHZ86142.1"/>
    </source>
</evidence>
<comment type="caution">
    <text evidence="1">The sequence shown here is derived from an EMBL/GenBank/DDBJ whole genome shotgun (WGS) entry which is preliminary data.</text>
</comment>
<evidence type="ECO:0000313" key="2">
    <source>
        <dbReference type="Proteomes" id="UP000266861"/>
    </source>
</evidence>
<proteinExistence type="predicted"/>
<sequence>MLNSGIDKKQELDNEIRKFHYDRIISIYMKSRQKSWRRFHNLTLEKGSTSLRENLKSIYRTTKNRTTKYKLFYLLYGRASILPIELDIITWPVEEIDEKQFKKMIYKRTGEASKNIKDAQKRQKITHDRKIKMIIYKTRDMVLEYRSDLQNVHGDKFCDKWTGSFFIYRVLGNGFYILRINSREVLNNQPIYGNQIKFYKQRDELLRIVTDMHGTNDQRLNAYKKLGDYLQDAQLGNWIYKLPKIEFERFLQLCKTMGTQLMKNLLEIDAELQKLSFKRGNVCGKVNW</sequence>
<keyword evidence="2" id="KW-1185">Reference proteome</keyword>
<dbReference type="Proteomes" id="UP000266861">
    <property type="component" value="Unassembled WGS sequence"/>
</dbReference>
<dbReference type="OrthoDB" id="2431472at2759"/>
<name>A0A397JG49_9GLOM</name>
<accession>A0A397JG49</accession>
<protein>
    <submittedName>
        <fullName evidence="1">Uncharacterized protein</fullName>
    </submittedName>
</protein>
<dbReference type="AlphaFoldDB" id="A0A397JG49"/>
<dbReference type="EMBL" id="PQFF01000051">
    <property type="protein sequence ID" value="RHZ86142.1"/>
    <property type="molecule type" value="Genomic_DNA"/>
</dbReference>
<organism evidence="1 2">
    <name type="scientific">Diversispora epigaea</name>
    <dbReference type="NCBI Taxonomy" id="1348612"/>
    <lineage>
        <taxon>Eukaryota</taxon>
        <taxon>Fungi</taxon>
        <taxon>Fungi incertae sedis</taxon>
        <taxon>Mucoromycota</taxon>
        <taxon>Glomeromycotina</taxon>
        <taxon>Glomeromycetes</taxon>
        <taxon>Diversisporales</taxon>
        <taxon>Diversisporaceae</taxon>
        <taxon>Diversispora</taxon>
    </lineage>
</organism>
<reference evidence="1 2" key="1">
    <citation type="submission" date="2018-08" db="EMBL/GenBank/DDBJ databases">
        <title>Genome and evolution of the arbuscular mycorrhizal fungus Diversispora epigaea (formerly Glomus versiforme) and its bacterial endosymbionts.</title>
        <authorList>
            <person name="Sun X."/>
            <person name="Fei Z."/>
            <person name="Harrison M."/>
        </authorList>
    </citation>
    <scope>NUCLEOTIDE SEQUENCE [LARGE SCALE GENOMIC DNA]</scope>
    <source>
        <strain evidence="1 2">IT104</strain>
    </source>
</reference>